<sequence length="308" mass="33723">MACFCSVLKIEVGELKEEVLLLQEEIRRLKVHLNGSVRECEVAGVVGNEASSSEVQSVSRCEEAVVGEAATATSSEVQPSTCYKWRVVHSNGRRIRVRKVKSEDLKVGNRFSVLQDECTSVASEGKGTTAPANGGKRILVVGDSQVRYIDRAFCNRNKKMRDRVCFPGAGVGDIVNRLDNIMSGNGSKPIICLSAGGNDIGKGRREELLDKYRSAIDFIKSKGGIPIICSILPRRGVGNEWLSRAIGVNCWLDRYCKELAIPFIDNWNNFYGKHDMYARDGVHLSGAGVVALADSIEKAIGEMPMILN</sequence>
<evidence type="ECO:0000259" key="2">
    <source>
        <dbReference type="Pfam" id="PF13472"/>
    </source>
</evidence>
<protein>
    <recommendedName>
        <fullName evidence="2">SGNH hydrolase-type esterase domain-containing protein</fullName>
    </recommendedName>
</protein>
<dbReference type="Proteomes" id="UP001445076">
    <property type="component" value="Unassembled WGS sequence"/>
</dbReference>
<feature type="domain" description="SGNH hydrolase-type esterase" evidence="2">
    <location>
        <begin position="144"/>
        <end position="288"/>
    </location>
</feature>
<keyword evidence="1" id="KW-0175">Coiled coil</keyword>
<evidence type="ECO:0000313" key="4">
    <source>
        <dbReference type="Proteomes" id="UP001445076"/>
    </source>
</evidence>
<evidence type="ECO:0000313" key="3">
    <source>
        <dbReference type="EMBL" id="KAK8741934.1"/>
    </source>
</evidence>
<accession>A0AAW0XQD7</accession>
<keyword evidence="4" id="KW-1185">Reference proteome</keyword>
<dbReference type="Gene3D" id="3.40.50.12690">
    <property type="match status" value="1"/>
</dbReference>
<gene>
    <name evidence="3" type="ORF">OTU49_002018</name>
</gene>
<dbReference type="InterPro" id="IPR013830">
    <property type="entry name" value="SGNH_hydro"/>
</dbReference>
<name>A0AAW0XQD7_CHEQU</name>
<dbReference type="Gene3D" id="3.40.50.12700">
    <property type="match status" value="1"/>
</dbReference>
<evidence type="ECO:0000256" key="1">
    <source>
        <dbReference type="SAM" id="Coils"/>
    </source>
</evidence>
<proteinExistence type="predicted"/>
<dbReference type="Pfam" id="PF13472">
    <property type="entry name" value="Lipase_GDSL_2"/>
    <property type="match status" value="1"/>
</dbReference>
<dbReference type="AlphaFoldDB" id="A0AAW0XQD7"/>
<dbReference type="SUPFAM" id="SSF52266">
    <property type="entry name" value="SGNH hydrolase"/>
    <property type="match status" value="1"/>
</dbReference>
<feature type="coiled-coil region" evidence="1">
    <location>
        <begin position="5"/>
        <end position="32"/>
    </location>
</feature>
<dbReference type="EMBL" id="JARKIK010000029">
    <property type="protein sequence ID" value="KAK8741934.1"/>
    <property type="molecule type" value="Genomic_DNA"/>
</dbReference>
<comment type="caution">
    <text evidence="3">The sequence shown here is derived from an EMBL/GenBank/DDBJ whole genome shotgun (WGS) entry which is preliminary data.</text>
</comment>
<organism evidence="3 4">
    <name type="scientific">Cherax quadricarinatus</name>
    <name type="common">Australian red claw crayfish</name>
    <dbReference type="NCBI Taxonomy" id="27406"/>
    <lineage>
        <taxon>Eukaryota</taxon>
        <taxon>Metazoa</taxon>
        <taxon>Ecdysozoa</taxon>
        <taxon>Arthropoda</taxon>
        <taxon>Crustacea</taxon>
        <taxon>Multicrustacea</taxon>
        <taxon>Malacostraca</taxon>
        <taxon>Eumalacostraca</taxon>
        <taxon>Eucarida</taxon>
        <taxon>Decapoda</taxon>
        <taxon>Pleocyemata</taxon>
        <taxon>Astacidea</taxon>
        <taxon>Parastacoidea</taxon>
        <taxon>Parastacidae</taxon>
        <taxon>Cherax</taxon>
    </lineage>
</organism>
<reference evidence="3 4" key="1">
    <citation type="journal article" date="2024" name="BMC Genomics">
        <title>Genome assembly of redclaw crayfish (Cherax quadricarinatus) provides insights into its immune adaptation and hypoxia tolerance.</title>
        <authorList>
            <person name="Liu Z."/>
            <person name="Zheng J."/>
            <person name="Li H."/>
            <person name="Fang K."/>
            <person name="Wang S."/>
            <person name="He J."/>
            <person name="Zhou D."/>
            <person name="Weng S."/>
            <person name="Chi M."/>
            <person name="Gu Z."/>
            <person name="He J."/>
            <person name="Li F."/>
            <person name="Wang M."/>
        </authorList>
    </citation>
    <scope>NUCLEOTIDE SEQUENCE [LARGE SCALE GENOMIC DNA]</scope>
    <source>
        <strain evidence="3">ZL_2023a</strain>
    </source>
</reference>